<dbReference type="PANTHER" id="PTHR10300:SF14">
    <property type="entry name" value="PROTEIN SARAH"/>
    <property type="match status" value="1"/>
</dbReference>
<protein>
    <recommendedName>
        <fullName evidence="5">Calcipressin-like protein</fullName>
    </recommendedName>
</protein>
<proteinExistence type="inferred from homology"/>
<dbReference type="PANTHER" id="PTHR10300">
    <property type="entry name" value="CALCIPRESSIN"/>
    <property type="match status" value="1"/>
</dbReference>
<dbReference type="Pfam" id="PF04847">
    <property type="entry name" value="Calcipressin"/>
    <property type="match status" value="1"/>
</dbReference>
<dbReference type="InterPro" id="IPR006931">
    <property type="entry name" value="Calcipressin"/>
</dbReference>
<dbReference type="AlphaFoldDB" id="A0AAV5RKP9"/>
<reference evidence="3 4" key="1">
    <citation type="journal article" date="2023" name="Elife">
        <title>Identification of key yeast species and microbe-microbe interactions impacting larval growth of Drosophila in the wild.</title>
        <authorList>
            <person name="Mure A."/>
            <person name="Sugiura Y."/>
            <person name="Maeda R."/>
            <person name="Honda K."/>
            <person name="Sakurai N."/>
            <person name="Takahashi Y."/>
            <person name="Watada M."/>
            <person name="Katoh T."/>
            <person name="Gotoh A."/>
            <person name="Gotoh Y."/>
            <person name="Taniguchi I."/>
            <person name="Nakamura K."/>
            <person name="Hayashi T."/>
            <person name="Katayama T."/>
            <person name="Uemura T."/>
            <person name="Hattori Y."/>
        </authorList>
    </citation>
    <scope>NUCLEOTIDE SEQUENCE [LARGE SCALE GENOMIC DNA]</scope>
    <source>
        <strain evidence="3 4">SB-73</strain>
    </source>
</reference>
<keyword evidence="4" id="KW-1185">Reference proteome</keyword>
<feature type="compositionally biased region" description="Polar residues" evidence="2">
    <location>
        <begin position="141"/>
        <end position="159"/>
    </location>
</feature>
<dbReference type="GO" id="GO:0019722">
    <property type="term" value="P:calcium-mediated signaling"/>
    <property type="evidence" value="ECO:0007669"/>
    <property type="project" value="InterPro"/>
</dbReference>
<organism evidence="3 4">
    <name type="scientific">Starmerella bacillaris</name>
    <name type="common">Yeast</name>
    <name type="synonym">Candida zemplinina</name>
    <dbReference type="NCBI Taxonomy" id="1247836"/>
    <lineage>
        <taxon>Eukaryota</taxon>
        <taxon>Fungi</taxon>
        <taxon>Dikarya</taxon>
        <taxon>Ascomycota</taxon>
        <taxon>Saccharomycotina</taxon>
        <taxon>Dipodascomycetes</taxon>
        <taxon>Dipodascales</taxon>
        <taxon>Trichomonascaceae</taxon>
        <taxon>Starmerella</taxon>
    </lineage>
</organism>
<dbReference type="GO" id="GO:0005737">
    <property type="term" value="C:cytoplasm"/>
    <property type="evidence" value="ECO:0007669"/>
    <property type="project" value="TreeGrafter"/>
</dbReference>
<evidence type="ECO:0000256" key="1">
    <source>
        <dbReference type="ARBA" id="ARBA00008209"/>
    </source>
</evidence>
<name>A0AAV5RKP9_STABA</name>
<accession>A0AAV5RKP9</accession>
<feature type="region of interest" description="Disordered" evidence="2">
    <location>
        <begin position="140"/>
        <end position="159"/>
    </location>
</feature>
<comment type="similarity">
    <text evidence="1">Belongs to the RCAN family.</text>
</comment>
<comment type="caution">
    <text evidence="3">The sequence shown here is derived from an EMBL/GenBank/DDBJ whole genome shotgun (WGS) entry which is preliminary data.</text>
</comment>
<evidence type="ECO:0000256" key="2">
    <source>
        <dbReference type="SAM" id="MobiDB-lite"/>
    </source>
</evidence>
<sequence length="182" mass="20764">MSATNTVVVYNLPKDQITAIYDELSAIEILGLERITPIKFLRRMMFVFDSIDHAEEAFELLKEKTQHLAGRHVGYTIENNNPSIEEDFLKLPDPGTLLFISPPPSPPAEWVEFEEEEPNKRIHFEEDLNSKLQIALEEQQRIQNQTEQAESLQTPVSATDSSRTVMIMEGNLDLPALQLTQD</sequence>
<dbReference type="GO" id="GO:0005634">
    <property type="term" value="C:nucleus"/>
    <property type="evidence" value="ECO:0007669"/>
    <property type="project" value="TreeGrafter"/>
</dbReference>
<evidence type="ECO:0000313" key="3">
    <source>
        <dbReference type="EMBL" id="GMM51758.1"/>
    </source>
</evidence>
<gene>
    <name evidence="3" type="ORF">DASB73_027210</name>
</gene>
<dbReference type="Proteomes" id="UP001362899">
    <property type="component" value="Unassembled WGS sequence"/>
</dbReference>
<evidence type="ECO:0008006" key="5">
    <source>
        <dbReference type="Google" id="ProtNLM"/>
    </source>
</evidence>
<dbReference type="GO" id="GO:0008597">
    <property type="term" value="F:calcium-dependent protein serine/threonine phosphatase regulator activity"/>
    <property type="evidence" value="ECO:0007669"/>
    <property type="project" value="TreeGrafter"/>
</dbReference>
<dbReference type="EMBL" id="BTGC01000008">
    <property type="protein sequence ID" value="GMM51758.1"/>
    <property type="molecule type" value="Genomic_DNA"/>
</dbReference>
<evidence type="ECO:0000313" key="4">
    <source>
        <dbReference type="Proteomes" id="UP001362899"/>
    </source>
</evidence>